<accession>A0A1B8GLL5</accession>
<dbReference type="SUPFAM" id="SSF48403">
    <property type="entry name" value="Ankyrin repeat"/>
    <property type="match status" value="1"/>
</dbReference>
<reference evidence="7" key="2">
    <citation type="journal article" date="2018" name="Nat. Commun.">
        <title>Extreme sensitivity to ultraviolet light in the fungal pathogen causing white-nose syndrome of bats.</title>
        <authorList>
            <person name="Palmer J.M."/>
            <person name="Drees K.P."/>
            <person name="Foster J.T."/>
            <person name="Lindner D.L."/>
        </authorList>
    </citation>
    <scope>NUCLEOTIDE SEQUENCE [LARGE SCALE GENOMIC DNA]</scope>
    <source>
        <strain evidence="7">UAMH 10579</strain>
    </source>
</reference>
<evidence type="ECO:0000256" key="3">
    <source>
        <dbReference type="PROSITE-ProRule" id="PRU00023"/>
    </source>
</evidence>
<dbReference type="InterPro" id="IPR050889">
    <property type="entry name" value="Dendritic_Spine_Reg/Scaffold"/>
</dbReference>
<evidence type="ECO:0000256" key="1">
    <source>
        <dbReference type="ARBA" id="ARBA00022737"/>
    </source>
</evidence>
<evidence type="ECO:0000259" key="5">
    <source>
        <dbReference type="Pfam" id="PF22893"/>
    </source>
</evidence>
<evidence type="ECO:0000256" key="2">
    <source>
        <dbReference type="ARBA" id="ARBA00023043"/>
    </source>
</evidence>
<keyword evidence="2 3" id="KW-0040">ANK repeat</keyword>
<dbReference type="SMART" id="SM00248">
    <property type="entry name" value="ANK"/>
    <property type="match status" value="7"/>
</dbReference>
<name>A0A1B8GLL5_9PEZI</name>
<dbReference type="Pfam" id="PF22893">
    <property type="entry name" value="ULD_2"/>
    <property type="match status" value="1"/>
</dbReference>
<dbReference type="Proteomes" id="UP000091956">
    <property type="component" value="Unassembled WGS sequence"/>
</dbReference>
<keyword evidence="1" id="KW-0677">Repeat</keyword>
<dbReference type="RefSeq" id="XP_018130466.1">
    <property type="nucleotide sequence ID" value="XM_018273595.2"/>
</dbReference>
<keyword evidence="7" id="KW-1185">Reference proteome</keyword>
<feature type="repeat" description="ANK" evidence="3">
    <location>
        <begin position="701"/>
        <end position="733"/>
    </location>
</feature>
<evidence type="ECO:0000256" key="4">
    <source>
        <dbReference type="SAM" id="MobiDB-lite"/>
    </source>
</evidence>
<dbReference type="PANTHER" id="PTHR24166:SF48">
    <property type="entry name" value="PROTEIN VAPYRIN"/>
    <property type="match status" value="1"/>
</dbReference>
<evidence type="ECO:0000313" key="7">
    <source>
        <dbReference type="Proteomes" id="UP000091956"/>
    </source>
</evidence>
<dbReference type="AlphaFoldDB" id="A0A1B8GLL5"/>
<feature type="region of interest" description="Disordered" evidence="4">
    <location>
        <begin position="341"/>
        <end position="378"/>
    </location>
</feature>
<dbReference type="OrthoDB" id="20872at2759"/>
<dbReference type="InterPro" id="IPR054464">
    <property type="entry name" value="ULD_fung"/>
</dbReference>
<dbReference type="PROSITE" id="PS50088">
    <property type="entry name" value="ANK_REPEAT"/>
    <property type="match status" value="5"/>
</dbReference>
<dbReference type="InterPro" id="IPR002110">
    <property type="entry name" value="Ankyrin_rpt"/>
</dbReference>
<dbReference type="PROSITE" id="PS50297">
    <property type="entry name" value="ANK_REP_REGION"/>
    <property type="match status" value="4"/>
</dbReference>
<protein>
    <recommendedName>
        <fullName evidence="5">Ubiquitin-like domain-containing protein</fullName>
    </recommendedName>
</protein>
<gene>
    <name evidence="6" type="ORF">VE01_04118</name>
</gene>
<feature type="repeat" description="ANK" evidence="3">
    <location>
        <begin position="465"/>
        <end position="497"/>
    </location>
</feature>
<feature type="domain" description="Ubiquitin-like" evidence="5">
    <location>
        <begin position="210"/>
        <end position="292"/>
    </location>
</feature>
<dbReference type="InterPro" id="IPR036770">
    <property type="entry name" value="Ankyrin_rpt-contain_sf"/>
</dbReference>
<dbReference type="GeneID" id="28837504"/>
<evidence type="ECO:0000313" key="6">
    <source>
        <dbReference type="EMBL" id="OBT96733.1"/>
    </source>
</evidence>
<reference evidence="6 7" key="1">
    <citation type="submission" date="2016-03" db="EMBL/GenBank/DDBJ databases">
        <title>Comparative genomics of Pseudogymnoascus destructans, the fungus causing white-nose syndrome of bats.</title>
        <authorList>
            <person name="Palmer J.M."/>
            <person name="Drees K.P."/>
            <person name="Foster J.T."/>
            <person name="Lindner D.L."/>
        </authorList>
    </citation>
    <scope>NUCLEOTIDE SEQUENCE [LARGE SCALE GENOMIC DNA]</scope>
    <source>
        <strain evidence="6 7">UAMH 10579</strain>
    </source>
</reference>
<feature type="repeat" description="ANK" evidence="3">
    <location>
        <begin position="416"/>
        <end position="442"/>
    </location>
</feature>
<dbReference type="Gene3D" id="1.25.40.20">
    <property type="entry name" value="Ankyrin repeat-containing domain"/>
    <property type="match status" value="3"/>
</dbReference>
<dbReference type="Pfam" id="PF12796">
    <property type="entry name" value="Ank_2"/>
    <property type="match status" value="3"/>
</dbReference>
<proteinExistence type="predicted"/>
<organism evidence="6 7">
    <name type="scientific">Pseudogymnoascus verrucosus</name>
    <dbReference type="NCBI Taxonomy" id="342668"/>
    <lineage>
        <taxon>Eukaryota</taxon>
        <taxon>Fungi</taxon>
        <taxon>Dikarya</taxon>
        <taxon>Ascomycota</taxon>
        <taxon>Pezizomycotina</taxon>
        <taxon>Leotiomycetes</taxon>
        <taxon>Thelebolales</taxon>
        <taxon>Thelebolaceae</taxon>
        <taxon>Pseudogymnoascus</taxon>
    </lineage>
</organism>
<dbReference type="PRINTS" id="PR01415">
    <property type="entry name" value="ANKYRIN"/>
</dbReference>
<feature type="repeat" description="ANK" evidence="3">
    <location>
        <begin position="611"/>
        <end position="639"/>
    </location>
</feature>
<sequence>MMLQVGDFITIAMVAARAAKALNDAQGSKAEFTSLLKTLNALAQAMLQAEALCMGCQSARPSNDPSSIKMLESIGAEIIKERKECENLITQFLIDFSAYSDAFVEQTSGVVRKTYRKLTWLGRKEEAAALEKKITTHMQALQLRLYAFCFASMKSDVVDNSIVLGSIDTSVESLAMRFGDMHLMVAEAVKRIEVVQNTVTTSIGYSWGPEAPIILIDGLDRKVLLPLMLASTPDTFREVLLIMHRGGPGYDKIESGKYVVSDEDFGGALIPHAKWAESFLPGKRIALSFILRHPGLGDEKQCPRCRTMETWLDDQPGRRRCLKCHLTFRIEDQERTRLFWKSLKPRPKPPTQTQSAPSLPKKDKDPRRPLRRSSTIPQGEFAHQYRRVHYQRDILRQPSVEQRWQSSDPEFGEFLGALSPVHRAAATGNVEMLDELLNDGANEGTHWKVPPHSMFRHDRTGWDFTGAPPIHFAAYYGHNSAVLYLLSCGADIEAKDSAGTTALHAAAWTGNEGLFKMLMKKGADSSVCDYDGWSVAIYAMSQGHDGITRLLLGENADADTEMLVKTYKLRHAAKLGNTDTVLGMLLEDQEANAAEPSQDADATTELFLNEALLGAAEGGHVELVRTLLAKGADACATDDTGSTALHWAGWGGHAEIGNQLYDGQEQGQDVESRLKITSQRHEEAMTLLLGGGADINARNVQGCTPLHWVSGAGSVPMMKFFVDQGADPEIEDFAGRTAVERARETGDEGVFGELAG</sequence>
<feature type="repeat" description="ANK" evidence="3">
    <location>
        <begin position="498"/>
        <end position="530"/>
    </location>
</feature>
<dbReference type="PANTHER" id="PTHR24166">
    <property type="entry name" value="ROLLING PEBBLES, ISOFORM B"/>
    <property type="match status" value="1"/>
</dbReference>
<dbReference type="STRING" id="342668.A0A1B8GLL5"/>
<dbReference type="EMBL" id="KV460226">
    <property type="protein sequence ID" value="OBT96733.1"/>
    <property type="molecule type" value="Genomic_DNA"/>
</dbReference>